<dbReference type="InterPro" id="IPR042099">
    <property type="entry name" value="ANL_N_sf"/>
</dbReference>
<dbReference type="FunFam" id="3.30.300.30:FF:000010">
    <property type="entry name" value="Enterobactin synthetase component F"/>
    <property type="match status" value="2"/>
</dbReference>
<dbReference type="Pfam" id="PF00550">
    <property type="entry name" value="PP-binding"/>
    <property type="match status" value="4"/>
</dbReference>
<dbReference type="KEGG" id="stir:DDW44_27575"/>
<dbReference type="CDD" id="cd12117">
    <property type="entry name" value="A_NRPS_Srf_like"/>
    <property type="match status" value="1"/>
</dbReference>
<comment type="similarity">
    <text evidence="2">Belongs to the ATP-dependent AMP-binding enzyme family.</text>
</comment>
<dbReference type="Pfam" id="PF00975">
    <property type="entry name" value="Thioesterase"/>
    <property type="match status" value="1"/>
</dbReference>
<feature type="compositionally biased region" description="Basic and acidic residues" evidence="5">
    <location>
        <begin position="41"/>
        <end position="52"/>
    </location>
</feature>
<evidence type="ECO:0000256" key="2">
    <source>
        <dbReference type="ARBA" id="ARBA00006432"/>
    </source>
</evidence>
<dbReference type="CDD" id="cd05930">
    <property type="entry name" value="A_NRPS"/>
    <property type="match status" value="3"/>
</dbReference>
<dbReference type="PROSITE" id="PS00012">
    <property type="entry name" value="PHOSPHOPANTETHEINE"/>
    <property type="match status" value="4"/>
</dbReference>
<evidence type="ECO:0000259" key="6">
    <source>
        <dbReference type="PROSITE" id="PS50075"/>
    </source>
</evidence>
<dbReference type="InterPro" id="IPR023213">
    <property type="entry name" value="CAT-like_dom_sf"/>
</dbReference>
<dbReference type="PANTHER" id="PTHR45527:SF1">
    <property type="entry name" value="FATTY ACID SYNTHASE"/>
    <property type="match status" value="1"/>
</dbReference>
<dbReference type="Gene3D" id="3.40.50.980">
    <property type="match status" value="4"/>
</dbReference>
<evidence type="ECO:0000313" key="8">
    <source>
        <dbReference type="Proteomes" id="UP000244900"/>
    </source>
</evidence>
<dbReference type="NCBIfam" id="TIGR01733">
    <property type="entry name" value="AA-adenyl-dom"/>
    <property type="match status" value="2"/>
</dbReference>
<dbReference type="InterPro" id="IPR000873">
    <property type="entry name" value="AMP-dep_synth/lig_dom"/>
</dbReference>
<dbReference type="InterPro" id="IPR006162">
    <property type="entry name" value="Ppantetheine_attach_site"/>
</dbReference>
<dbReference type="SUPFAM" id="SSF53474">
    <property type="entry name" value="alpha/beta-Hydrolases"/>
    <property type="match status" value="1"/>
</dbReference>
<dbReference type="CDD" id="cd19540">
    <property type="entry name" value="LCL_NRPS-like"/>
    <property type="match status" value="4"/>
</dbReference>
<name>A0A2S1T0I8_9ACTN</name>
<accession>A0A2S1T0I8</accession>
<dbReference type="Gene3D" id="3.30.300.30">
    <property type="match status" value="4"/>
</dbReference>
<dbReference type="FunFam" id="1.10.1200.10:FF:000005">
    <property type="entry name" value="Nonribosomal peptide synthetase 1"/>
    <property type="match status" value="2"/>
</dbReference>
<dbReference type="Pfam" id="PF00501">
    <property type="entry name" value="AMP-binding"/>
    <property type="match status" value="4"/>
</dbReference>
<evidence type="ECO:0000313" key="7">
    <source>
        <dbReference type="EMBL" id="AWI32136.1"/>
    </source>
</evidence>
<feature type="domain" description="Carrier" evidence="6">
    <location>
        <begin position="2142"/>
        <end position="2217"/>
    </location>
</feature>
<reference evidence="7 8" key="1">
    <citation type="submission" date="2018-05" db="EMBL/GenBank/DDBJ databases">
        <title>Complete genome sequence of sponge-derived Streptomyces sp. HNM0039.</title>
        <authorList>
            <person name="Huang X."/>
            <person name="Zhou S."/>
        </authorList>
    </citation>
    <scope>NUCLEOTIDE SEQUENCE [LARGE SCALE GENOMIC DNA]</scope>
    <source>
        <strain evidence="7 8">HNM0039</strain>
    </source>
</reference>
<dbReference type="Gene3D" id="3.30.559.10">
    <property type="entry name" value="Chloramphenicol acetyltransferase-like domain"/>
    <property type="match status" value="4"/>
</dbReference>
<dbReference type="OrthoDB" id="2472181at2"/>
<keyword evidence="8" id="KW-1185">Reference proteome</keyword>
<dbReference type="FunFam" id="3.30.559.10:FF:000012">
    <property type="entry name" value="Non-ribosomal peptide synthetase"/>
    <property type="match status" value="1"/>
</dbReference>
<dbReference type="Gene3D" id="3.30.559.30">
    <property type="entry name" value="Nonribosomal peptide synthetase, condensation domain"/>
    <property type="match status" value="4"/>
</dbReference>
<feature type="domain" description="Carrier" evidence="6">
    <location>
        <begin position="3247"/>
        <end position="3322"/>
    </location>
</feature>
<dbReference type="Gene3D" id="1.10.1200.10">
    <property type="entry name" value="ACP-like"/>
    <property type="match status" value="3"/>
</dbReference>
<dbReference type="InterPro" id="IPR010071">
    <property type="entry name" value="AA_adenyl_dom"/>
</dbReference>
<dbReference type="InterPro" id="IPR025110">
    <property type="entry name" value="AMP-bd_C"/>
</dbReference>
<dbReference type="GO" id="GO:0044550">
    <property type="term" value="P:secondary metabolite biosynthetic process"/>
    <property type="evidence" value="ECO:0007669"/>
    <property type="project" value="UniProtKB-ARBA"/>
</dbReference>
<feature type="compositionally biased region" description="Basic and acidic residues" evidence="5">
    <location>
        <begin position="3947"/>
        <end position="3956"/>
    </location>
</feature>
<dbReference type="GO" id="GO:0008610">
    <property type="term" value="P:lipid biosynthetic process"/>
    <property type="evidence" value="ECO:0007669"/>
    <property type="project" value="UniProtKB-ARBA"/>
</dbReference>
<dbReference type="Gene3D" id="3.40.50.1820">
    <property type="entry name" value="alpha/beta hydrolase"/>
    <property type="match status" value="1"/>
</dbReference>
<evidence type="ECO:0000256" key="1">
    <source>
        <dbReference type="ARBA" id="ARBA00001957"/>
    </source>
</evidence>
<dbReference type="FunFam" id="1.10.1200.10:FF:000016">
    <property type="entry name" value="Non-ribosomal peptide synthase"/>
    <property type="match status" value="1"/>
</dbReference>
<dbReference type="GO" id="GO:0031177">
    <property type="term" value="F:phosphopantetheine binding"/>
    <property type="evidence" value="ECO:0007669"/>
    <property type="project" value="InterPro"/>
</dbReference>
<feature type="compositionally biased region" description="Basic and acidic residues" evidence="5">
    <location>
        <begin position="11"/>
        <end position="20"/>
    </location>
</feature>
<dbReference type="SUPFAM" id="SSF52777">
    <property type="entry name" value="CoA-dependent acyltransferases"/>
    <property type="match status" value="8"/>
</dbReference>
<dbReference type="NCBIfam" id="NF003417">
    <property type="entry name" value="PRK04813.1"/>
    <property type="match status" value="7"/>
</dbReference>
<proteinExistence type="inferred from homology"/>
<protein>
    <submittedName>
        <fullName evidence="7">Non-ribosomal peptide synthetase</fullName>
    </submittedName>
</protein>
<comment type="cofactor">
    <cofactor evidence="1">
        <name>pantetheine 4'-phosphate</name>
        <dbReference type="ChEBI" id="CHEBI:47942"/>
    </cofactor>
</comment>
<dbReference type="InterPro" id="IPR020845">
    <property type="entry name" value="AMP-binding_CS"/>
</dbReference>
<gene>
    <name evidence="7" type="ORF">DDW44_27575</name>
</gene>
<feature type="domain" description="Carrier" evidence="6">
    <location>
        <begin position="1031"/>
        <end position="1106"/>
    </location>
</feature>
<feature type="compositionally biased region" description="Low complexity" evidence="5">
    <location>
        <begin position="2825"/>
        <end position="2843"/>
    </location>
</feature>
<feature type="region of interest" description="Disordered" evidence="5">
    <location>
        <begin position="3947"/>
        <end position="3972"/>
    </location>
</feature>
<dbReference type="SMART" id="SM00823">
    <property type="entry name" value="PKS_PP"/>
    <property type="match status" value="4"/>
</dbReference>
<dbReference type="InterPro" id="IPR029058">
    <property type="entry name" value="AB_hydrolase_fold"/>
</dbReference>
<dbReference type="Pfam" id="PF00668">
    <property type="entry name" value="Condensation"/>
    <property type="match status" value="4"/>
</dbReference>
<dbReference type="PROSITE" id="PS00455">
    <property type="entry name" value="AMP_BINDING"/>
    <property type="match status" value="4"/>
</dbReference>
<dbReference type="Gene3D" id="3.40.50.12780">
    <property type="entry name" value="N-terminal domain of ligase-like"/>
    <property type="match status" value="4"/>
</dbReference>
<dbReference type="GO" id="GO:0043041">
    <property type="term" value="P:amino acid activation for nonribosomal peptide biosynthetic process"/>
    <property type="evidence" value="ECO:0007669"/>
    <property type="project" value="TreeGrafter"/>
</dbReference>
<feature type="region of interest" description="Disordered" evidence="5">
    <location>
        <begin position="1"/>
        <end position="56"/>
    </location>
</feature>
<dbReference type="GO" id="GO:0072330">
    <property type="term" value="P:monocarboxylic acid biosynthetic process"/>
    <property type="evidence" value="ECO:0007669"/>
    <property type="project" value="UniProtKB-ARBA"/>
</dbReference>
<feature type="region of interest" description="Disordered" evidence="5">
    <location>
        <begin position="1015"/>
        <end position="1034"/>
    </location>
</feature>
<sequence length="4680" mass="497944">MRARPRPVPRRPQDRRRDGPPRGPPGLPAHGAPHRRSPRLRQSEPHPRRDVSRGSTVIPVSYAQQRLWLIDQIEGPTALYNLPFALRLRGTLDTGALRAATADVVARHEALRTVFPVAGGVPVQRILPVAEVEIAFETVECAPGDYPALRDRAAARTFDLSAEPPIRVTVFSLTPDQCRDGSSTEHVLLIVLHHIAGDGWSLGPLLRDLATAYAARLDGRAPDWEPLPVQYADYALWQRELLGDETDPDSLMSRQLHYWREALSGLPEELELPVDRPRPPVPTGTADAVAFGYGPELHTALAELARRHRATLFSVLQAGLAALFTRLGAGTDIPIGTGVAGRSDEALNDLVGFFVNTLVLRTDTSGDPTFADLVDRVRESQLDAFAHQDVPFERLVEEVNPVRAIGRHPLFQTLLVLQNHEEGELGLPGTESAPEPLGLRVAKFDLNIGITERRTPDGAPDGLSGSVEYAADLYDRATVTTLFERLGRLLAAAAADPGAPIGTLDILTPEERGRLHDAWNATAAPVPTGSLPELFEAQAARTPDAVALAHDGGTVGYAELNTRANRLAHHLIASGVGPESPVALLMERSVDLVVATLAVIKAGGVYVPMHPSLPPERMAALLADTAAPVLITDRADPGFPHDAAVVRPGDETAAPAHDPGLPVHPDRLAYVMFTSGSTGTPKGVAVRHRDVVGLAADRRWQDGRHRRVLLHSPHAFDAATYELWTPLLSGGTVVVAPPGGLDAAALHAVATRHRVTAVFLTKALFDLVAEQAPETFRALRTVCTGGEAASGTLMRRVLDHCPDLLLAHVYGPTEATTFATHHHLAPADLAGPRPPIGAPLDNMRAHVLDARLQPVPPGVPGELYVAGAGLARGYWRRSALTAERFVADPFTPGERMYRTGDLVRRRTDGAIEFLGRVDGQVKLRGFRIEPGEIEAVLSRHPAVRQVIVVPREDRPGDTRLVGYCAVHDSPTPDAHHELGTAIKQFAAENLPGYMVPSAVVVLPALPLNANGKVDRQALPAPETGSGPAGRAPRDERERALCTLFGEILGIDDITVDDDFFELGGHSLLATRLVGRARTELGAELAIGDLFQAPTVAALAARLATGPDRPVLRPGPRPERLPLSFAQRRLWFLGQAEGPTATYNVTLALRLTGPLDADALERALGDVVARHETLRTVFGEQDGVPYQRVLPAPPAALLTVTDRPAQELVGHTFDLARDIPLHAYLRPESPHEHVLLLVMHHIASDGWSLRPLFRDLADAYTARLGGETPAWEPLPVQYADYTVWQHRLLGADTDPQSQLSHQLDYWKEALAGLPDELPLPLDRPRPAAAGHRGDVVPLELDADLHARLAELATAHGATLFMVLQAAYATLLHRFGAGDDLPIGTPLAGRLDPALDDLVGFFANTLVLRTDLGGRPTFAELLARVRETGLAAYAHQDVPFERLVEELNPARSLSRHPLFQVMIAFDNTAGGAPEFPGTRTAYEPLGLPATAFDLTLNLAERHHPDGTPAGLEGGLEFATDLFERSTAERLAGALLRLLAQAADDPHRPVAELDVLGEAGRAALAEWHDTAMPGAETPLVPVAFAAQVAATPEETALVFGETRLSYAELEVRANRLAHGLVGCGVGAEDVVALAVPRSVETVVCQLAVLKAGAAFLPLDAEYPRERIARMLADARPAAVLTGAGWPLPEVIDDLTGPTGPADSTGLTGPSESAASTGPTGSTASAGLSASAGGGGSTASTGPVVLDVAEGNWAGQPADAPSVRVEPSSAAYVIYTSGSTGRPKGVVVNHGGFANLLAFHRAEVIGSTQQAHPGRRFTFAQTASFSFDTALEGLLWLVTGHELHLLDDDLRRDAAAIVRYAERTGTDVFDVTPGQTERLVEEGLLDRCPPLLLMLGGEAVGQSLWATLTAAPDTAAFNIYGPTECTVDALYQPLSGDPRPLVGRPLHNLRAHVLDAGLRPVPPGVPGELYLAGAGLARGYLGRSALTAERFVADPFAAAGSPLPGGGPGGRMYRTGDLVRRRPDGRIEYLGRTDDQVKIRGFRIEPGEIEAALTAHPEVLQAAVLPFRHGTDGAAATRLAAYVVTRTALDPAALRAHAATVLPDHMVPSAVVTLDALPLNVNGKLDKSALPEPDFRVFAGGRAARSAREEILCGVFGEVLGVVGGVPVSVDDDFFALGGHSLLATKLVSRVRSVFGAEIGVRDVFEAPTVAGLVRRLDGGGARPAPVAGERPERLPLSFAQRRLWLIDRMEGPSALYNMPLALRLSGPLDPAALELALGDLATRHEILRTLITEHDGEPHQVILAPADTMPVELLACAPESVDAEIERAARRPFDLAAEPPVRVTLLRVAPEEHVLVVALHHIVGDGWSMDPLLRDLTAAYTARRGGSAPAFDALPLQYADYALWQRELLGDENDPDSLVSRQLAYWLDTLDGMPEELTLPVDRPRGARADHRGDRVALPIGAGLHRALAELSREHRVTMFMTLQAGLAALLTRLGAGTDVPIGSVVAGRSDEALDDLVGFFVNTLVLRTDTSGDPTFADLLDRVRETGLGAYAHQDLPFERLVEELNPVRSTARHPLFQVAMVLQSNAGAGLEPAGLRAEALPADTGVAKFDLNVTLEEFFGPDGSPAGMDCAIDFATDLFDRETVESIAARFGRLLTAVTARPDQRIGRADLLAEGERAELLDGHRPLPAETPLVPVAFAAQVAATPEETALVFGETRLSYAELEVRANRLAHGLVGCGVGAEDVVALAVPRSVETVVCQLAVLKAGAAFLPLDAEYPRERIARMLADARPAAVLTGAGWPLPEVIDDLTGPTGPADSTGLTGPSESAASTGPTGSTASAGLSASAGGGGSTASTGPVVLDVAEGNWAGQPADAPSVRVEPSSAAYVIYTSGSTGRPKGVVVSHGSIAGLLAVHRGETFGEPERTYGRLRAALTASLCFDASWNGLLWMVAGHELHLIGEDLRRDPAALVRHIRTAGIEALQFTPSYAEQLIAEGLLDEPAPRVVLLGGEAVGQSLWTRLREAPATTGHNLYGPTECTVDTLLQPYSGSERPALGRAVPGTRAYALDEHLNPVPAGVPGELYLAGDSLARGYLGRSALTAERFVADPFAPEPGARMYRTGDLVRRTRDGLIEYLGRTDDQVKIRGFRIEPGEIEQVLTRHAAVRQAVVTPHESADGDRRLVAHCAVTEPGHELDVELRRFAAEVLPSHMVPSAVVTLDALPLTGSGKVDRRALPEPDFRVFAGGRAARSAREEILCGVFGEVLGVVGGVPVSVDEDFFALGGHSLLATKLVSRVRSVFGAEIGVRDVFEAPTVAGLVRRLDGGGARPAPVAGERPERLPLSFAQRRLWLIDRMEGPSALYNMPLALRLSGPLDPAALELALGDLATRHEILRTLITEHDGEPHQVILPPAEVRIPFDRHTVPPAEPADALTECAAIPFDLARDLPFRAHLFPLGPDEHLLLLVLHHIAGDGWSMDPLLRDLAAAYAARRDGSLPDWRPLPVQYADYALWQRELLGDENDPDSLASRQLAYWREALAGLPEELTLPVDRPRRADSGHHGDRVVLPFGPELHRALAELSREHRVTMFMTLQAGLAALLTRLGAGTDVPIGSVVAGRSDEALDDLVGFFVNTLVLRTDTSGHPTFADLLERVRETQFDAHAHQDLPFERLVEELNPVRSTARHPLFQVMLLLQGGGRAATSGTPGETPLDRAGLSATVEPVGGYGAKFDLSIAMGESFDADGAPAGLECAIDFATDLFDRETVESIAVRYGRLLTAVAARPQRRIGRVDLLSSAERAELQSGGVELPEDVPLLPAAFEAQVARTPDATALVAGDTRLSWAELNARANRLAHRLAAAGAGPETVVALALPRSAETVIALLAVLKAGATSLPLDAGYPAARTAAMLDDAAPALVVTGEHWPLPDLLTGLPVLTVTPADGTSRPVGMDPIALREEPARSGEAHRPHPPASDLGGGNPPARAAASHAAYVIYTSGSTGRPKGVVVSHGSIAGLLASHRSATGPIGATERRYGRRRVALTASLCFDASWDGLLWLIAGHELHLIGDEVRRDAAALVRHIRTESIDVVEVTPSYAEQLIAEGLLDALGSSGTPGVVLLGGEAVGQSLWTRLREAPATTGHNLYGPTECTVDTLLQPYSGSERPALGRAVPGTRAYALDEHLNPVPAGVPGELYLAGDSLARGYLGRSALTAERFVADPFAPEPGARMYRTGDLVRRTRDGLIEYLGRTDDQVKIRGFRIEPGEIEHVLTRHPRVLAATVTAYEDGPAGPRLVAHIVPAGPLDLAELHAFAAESLPGHMLPAAVVTLDALPLTAGGKVDRRALPAPDLLTRPTGRGPRTPHEELLCGLFAEVLGRPDPVSIDDGFFELGGHSLLAMRLLARIRAVFGADLGIRALFEAPTVAALGGRLTRHLDRDGADDPGARGSLEVLLPLRARGTKAPLFCVHPAAGVSWVYSGLLRHLDPDRPVHGLQARGLRGGAPSSVTGIAEDYVRQIRAVQPEGPYHLLGWSFGGVVAQAMAVALQAAGQEVALLALLDGLPADPARYAAGGTRSVDDPVDTLAELLASLGHDPAAGIGQADLTALLGEAAAVLPDVFELHRKLMAEHLPDRYRGDAVFFGATLDKPADWPYGAAWSPYVDGRVEEHRIACTHGAMTQPEPIARIAAVLSEKLGE</sequence>
<keyword evidence="3" id="KW-0596">Phosphopantetheine</keyword>
<dbReference type="InterPro" id="IPR001031">
    <property type="entry name" value="Thioesterase"/>
</dbReference>
<dbReference type="InterPro" id="IPR001242">
    <property type="entry name" value="Condensation_dom"/>
</dbReference>
<dbReference type="GO" id="GO:0005829">
    <property type="term" value="C:cytosol"/>
    <property type="evidence" value="ECO:0007669"/>
    <property type="project" value="TreeGrafter"/>
</dbReference>
<feature type="region of interest" description="Disordered" evidence="5">
    <location>
        <begin position="2804"/>
        <end position="2853"/>
    </location>
</feature>
<feature type="compositionally biased region" description="Low complexity" evidence="5">
    <location>
        <begin position="1709"/>
        <end position="1727"/>
    </location>
</feature>
<evidence type="ECO:0000256" key="4">
    <source>
        <dbReference type="ARBA" id="ARBA00022553"/>
    </source>
</evidence>
<feature type="domain" description="Carrier" evidence="6">
    <location>
        <begin position="4344"/>
        <end position="4420"/>
    </location>
</feature>
<dbReference type="InterPro" id="IPR045851">
    <property type="entry name" value="AMP-bd_C_sf"/>
</dbReference>
<dbReference type="FunFam" id="3.40.50.12780:FF:000012">
    <property type="entry name" value="Non-ribosomal peptide synthetase"/>
    <property type="match status" value="1"/>
</dbReference>
<evidence type="ECO:0000256" key="5">
    <source>
        <dbReference type="SAM" id="MobiDB-lite"/>
    </source>
</evidence>
<dbReference type="SUPFAM" id="SSF47336">
    <property type="entry name" value="ACP-like"/>
    <property type="match status" value="4"/>
</dbReference>
<dbReference type="Pfam" id="PF13193">
    <property type="entry name" value="AMP-binding_C"/>
    <property type="match status" value="4"/>
</dbReference>
<dbReference type="EMBL" id="CP029188">
    <property type="protein sequence ID" value="AWI32136.1"/>
    <property type="molecule type" value="Genomic_DNA"/>
</dbReference>
<dbReference type="InterPro" id="IPR020806">
    <property type="entry name" value="PKS_PP-bd"/>
</dbReference>
<dbReference type="PANTHER" id="PTHR45527">
    <property type="entry name" value="NONRIBOSOMAL PEPTIDE SYNTHETASE"/>
    <property type="match status" value="1"/>
</dbReference>
<dbReference type="SUPFAM" id="SSF56801">
    <property type="entry name" value="Acetyl-CoA synthetase-like"/>
    <property type="match status" value="4"/>
</dbReference>
<dbReference type="FunFam" id="2.30.38.10:FF:000001">
    <property type="entry name" value="Non-ribosomal peptide synthetase PvdI"/>
    <property type="match status" value="4"/>
</dbReference>
<keyword evidence="4" id="KW-0597">Phosphoprotein</keyword>
<organism evidence="7 8">
    <name type="scientific">Streptomyces tirandamycinicus</name>
    <dbReference type="NCBI Taxonomy" id="2174846"/>
    <lineage>
        <taxon>Bacteria</taxon>
        <taxon>Bacillati</taxon>
        <taxon>Actinomycetota</taxon>
        <taxon>Actinomycetes</taxon>
        <taxon>Kitasatosporales</taxon>
        <taxon>Streptomycetaceae</taxon>
        <taxon>Streptomyces</taxon>
    </lineage>
</organism>
<dbReference type="Proteomes" id="UP000244900">
    <property type="component" value="Chromosome"/>
</dbReference>
<dbReference type="GO" id="GO:0003824">
    <property type="term" value="F:catalytic activity"/>
    <property type="evidence" value="ECO:0007669"/>
    <property type="project" value="InterPro"/>
</dbReference>
<dbReference type="FunFam" id="3.40.50.980:FF:000001">
    <property type="entry name" value="Non-ribosomal peptide synthetase"/>
    <property type="match status" value="1"/>
</dbReference>
<dbReference type="PROSITE" id="PS50075">
    <property type="entry name" value="CARRIER"/>
    <property type="match status" value="4"/>
</dbReference>
<dbReference type="InterPro" id="IPR009081">
    <property type="entry name" value="PP-bd_ACP"/>
</dbReference>
<dbReference type="GO" id="GO:0017000">
    <property type="term" value="P:antibiotic biosynthetic process"/>
    <property type="evidence" value="ECO:0007669"/>
    <property type="project" value="UniProtKB-ARBA"/>
</dbReference>
<evidence type="ECO:0000256" key="3">
    <source>
        <dbReference type="ARBA" id="ARBA00022450"/>
    </source>
</evidence>
<dbReference type="InterPro" id="IPR036736">
    <property type="entry name" value="ACP-like_sf"/>
</dbReference>
<dbReference type="Gene3D" id="2.30.38.10">
    <property type="entry name" value="Luciferase, Domain 3"/>
    <property type="match status" value="2"/>
</dbReference>
<feature type="region of interest" description="Disordered" evidence="5">
    <location>
        <begin position="1688"/>
        <end position="1737"/>
    </location>
</feature>